<dbReference type="Proteomes" id="UP000006265">
    <property type="component" value="Unassembled WGS sequence"/>
</dbReference>
<accession>K5BBU7</accession>
<keyword evidence="1" id="KW-0479">Metal-binding</keyword>
<protein>
    <submittedName>
        <fullName evidence="1">Zinc-finger family protein</fullName>
    </submittedName>
</protein>
<keyword evidence="1" id="KW-0862">Zinc</keyword>
<keyword evidence="2" id="KW-1185">Reference proteome</keyword>
<dbReference type="eggNOG" id="COG5660">
    <property type="taxonomic scope" value="Bacteria"/>
</dbReference>
<name>K5BBU7_MYCHD</name>
<dbReference type="InterPro" id="IPR027383">
    <property type="entry name" value="Znf_put"/>
</dbReference>
<dbReference type="EMBL" id="AMRA01000037">
    <property type="protein sequence ID" value="EKF24610.1"/>
    <property type="molecule type" value="Genomic_DNA"/>
</dbReference>
<proteinExistence type="predicted"/>
<dbReference type="PATRIC" id="fig|1122247.3.peg.1335"/>
<organism evidence="1 2">
    <name type="scientific">Mycolicibacterium hassiacum (strain DSM 44199 / CIP 105218 / JCM 12690 / 3849)</name>
    <name type="common">Mycobacterium hassiacum</name>
    <dbReference type="NCBI Taxonomy" id="1122247"/>
    <lineage>
        <taxon>Bacteria</taxon>
        <taxon>Bacillati</taxon>
        <taxon>Actinomycetota</taxon>
        <taxon>Actinomycetes</taxon>
        <taxon>Mycobacteriales</taxon>
        <taxon>Mycobacteriaceae</taxon>
        <taxon>Mycolicibacterium</taxon>
    </lineage>
</organism>
<sequence length="253" mass="26416">MDCERVREALSARIDNECEPLPRAQVDAHLESCRACVSWYLLASRQADEIRRLAGPVRSGLGAVTAPTHSWPTRLSAVTTELGSLWPRWALGLVGVLQLALGIAQATGASFGMLAHHHGASHGVHLLNESTAWSLALGVVMIAAALRPAAASGLAGVLTVFSIGLTGYVIADAAAGLVTPARVLSHLPVLAGTVLAVLVWRADRRHGEPPSTRMGVPAGPAPSLHPIDRLAAGAHTAARTRARDLRPVNETAA</sequence>
<evidence type="ECO:0000313" key="1">
    <source>
        <dbReference type="EMBL" id="EKF24610.1"/>
    </source>
</evidence>
<dbReference type="AlphaFoldDB" id="K5BBU7"/>
<dbReference type="STRING" id="1122247.GCA_000379865_04476"/>
<dbReference type="RefSeq" id="WP_005625949.1">
    <property type="nucleotide sequence ID" value="NZ_AMRA01000037.1"/>
</dbReference>
<evidence type="ECO:0000313" key="2">
    <source>
        <dbReference type="Proteomes" id="UP000006265"/>
    </source>
</evidence>
<dbReference type="Pfam" id="PF13490">
    <property type="entry name" value="zf-HC2"/>
    <property type="match status" value="1"/>
</dbReference>
<comment type="caution">
    <text evidence="1">The sequence shown here is derived from an EMBL/GenBank/DDBJ whole genome shotgun (WGS) entry which is preliminary data.</text>
</comment>
<gene>
    <name evidence="1" type="ORF">C731_1389</name>
</gene>
<keyword evidence="1" id="KW-0863">Zinc-finger</keyword>
<dbReference type="Pfam" id="PF10039">
    <property type="entry name" value="DUF2275"/>
    <property type="match status" value="1"/>
</dbReference>
<dbReference type="GO" id="GO:0008270">
    <property type="term" value="F:zinc ion binding"/>
    <property type="evidence" value="ECO:0007669"/>
    <property type="project" value="UniProtKB-KW"/>
</dbReference>
<dbReference type="InterPro" id="IPR018734">
    <property type="entry name" value="DUF2275"/>
</dbReference>
<reference evidence="1 2" key="1">
    <citation type="journal article" date="2012" name="J. Bacteriol.">
        <title>Genome sequence of Mycobacterium hassiacum DSM 44199, a rare source of heat-stable mycobacterial proteins.</title>
        <authorList>
            <person name="Tiago I."/>
            <person name="Maranha A."/>
            <person name="Mendes V."/>
            <person name="Alarico S."/>
            <person name="Moynihan P.J."/>
            <person name="Clarke A.J."/>
            <person name="Macedo-Ribeiro S."/>
            <person name="Pereira P.J."/>
            <person name="Empadinhas N."/>
        </authorList>
    </citation>
    <scope>NUCLEOTIDE SEQUENCE [LARGE SCALE GENOMIC DNA]</scope>
    <source>
        <strain evidence="2">DSM 44199 / CIP 105218 / JCM 12690 / 3849</strain>
    </source>
</reference>